<dbReference type="PANTHER" id="PTHR10961">
    <property type="entry name" value="PEROXISOMAL SARCOSINE OXIDASE"/>
    <property type="match status" value="1"/>
</dbReference>
<evidence type="ECO:0000256" key="4">
    <source>
        <dbReference type="ARBA" id="ARBA00022827"/>
    </source>
</evidence>
<comment type="similarity">
    <text evidence="2">Belongs to the MSOX/MTOX family.</text>
</comment>
<evidence type="ECO:0000256" key="3">
    <source>
        <dbReference type="ARBA" id="ARBA00022630"/>
    </source>
</evidence>
<keyword evidence="3" id="KW-0285">Flavoprotein</keyword>
<comment type="cofactor">
    <cofactor evidence="1">
        <name>FAD</name>
        <dbReference type="ChEBI" id="CHEBI:57692"/>
    </cofactor>
</comment>
<evidence type="ECO:0000256" key="2">
    <source>
        <dbReference type="ARBA" id="ARBA00010989"/>
    </source>
</evidence>
<name>A0A5N6TB53_ASPPS</name>
<evidence type="ECO:0000313" key="7">
    <source>
        <dbReference type="EMBL" id="KAE8143542.1"/>
    </source>
</evidence>
<evidence type="ECO:0000313" key="8">
    <source>
        <dbReference type="Proteomes" id="UP000325672"/>
    </source>
</evidence>
<evidence type="ECO:0000256" key="1">
    <source>
        <dbReference type="ARBA" id="ARBA00001974"/>
    </source>
</evidence>
<dbReference type="AlphaFoldDB" id="A0A5N6TB53"/>
<dbReference type="Proteomes" id="UP000325672">
    <property type="component" value="Unassembled WGS sequence"/>
</dbReference>
<dbReference type="GO" id="GO:0050660">
    <property type="term" value="F:flavin adenine dinucleotide binding"/>
    <property type="evidence" value="ECO:0007669"/>
    <property type="project" value="InterPro"/>
</dbReference>
<dbReference type="GO" id="GO:0008115">
    <property type="term" value="F:sarcosine oxidase activity"/>
    <property type="evidence" value="ECO:0007669"/>
    <property type="project" value="TreeGrafter"/>
</dbReference>
<organism evidence="7 8">
    <name type="scientific">Aspergillus pseudotamarii</name>
    <dbReference type="NCBI Taxonomy" id="132259"/>
    <lineage>
        <taxon>Eukaryota</taxon>
        <taxon>Fungi</taxon>
        <taxon>Dikarya</taxon>
        <taxon>Ascomycota</taxon>
        <taxon>Pezizomycotina</taxon>
        <taxon>Eurotiomycetes</taxon>
        <taxon>Eurotiomycetidae</taxon>
        <taxon>Eurotiales</taxon>
        <taxon>Aspergillaceae</taxon>
        <taxon>Aspergillus</taxon>
        <taxon>Aspergillus subgen. Circumdati</taxon>
    </lineage>
</organism>
<evidence type="ECO:0000259" key="6">
    <source>
        <dbReference type="Pfam" id="PF01266"/>
    </source>
</evidence>
<dbReference type="Gene3D" id="3.50.50.60">
    <property type="entry name" value="FAD/NAD(P)-binding domain"/>
    <property type="match status" value="1"/>
</dbReference>
<keyword evidence="4" id="KW-0274">FAD</keyword>
<feature type="domain" description="FAD dependent oxidoreductase" evidence="6">
    <location>
        <begin position="18"/>
        <end position="436"/>
    </location>
</feature>
<dbReference type="GeneID" id="43637160"/>
<protein>
    <submittedName>
        <fullName evidence="7">FAD dependent oxidoreductase</fullName>
    </submittedName>
</protein>
<dbReference type="Gene3D" id="3.30.9.10">
    <property type="entry name" value="D-Amino Acid Oxidase, subunit A, domain 2"/>
    <property type="match status" value="1"/>
</dbReference>
<gene>
    <name evidence="7" type="ORF">BDV38DRAFT_231615</name>
</gene>
<dbReference type="EMBL" id="ML743551">
    <property type="protein sequence ID" value="KAE8143542.1"/>
    <property type="molecule type" value="Genomic_DNA"/>
</dbReference>
<dbReference type="InterPro" id="IPR045170">
    <property type="entry name" value="MTOX"/>
</dbReference>
<proteinExistence type="inferred from homology"/>
<sequence>MVSTMASQIPLKDKQSPIVIVGAGVFGLSSAIHLAKRGFTDITVFDRQPYHETLYDFDKGCDAASADCNKIIRAAYGDEVWYQSLTLKAIEVWESWNRSLAEEAILPPGMTRKDRIYVNCGNYHFGDETHGLNNFEKLSVDNITKAGKGQTQYLLYSDPKEVTRARADGFSYAVDPFGLAKDGQHQGYLDMIGGFVYADKACTYALHLAKRLGVKLVLDRQTGSLESFLEDPTGRVVGIKTGDGKHHTAAATIIACGGWTPSLIPEIDGLCETTAGSLAMIQIPEGSSLRDRFSPDNFPVFQWNTRAGENGNLYGFPLDSRGVMKIGYRGTKYTNPQQVQSGQVRSVPITKWTSPFITGLPEKSVQVIQSFLDKYLPELKQSGIGISQTRLCWYTDSFDNNWVIDDIPGKEGVIVATGGSGHAFKFLPLLGEFVADKVMGIESDMLRRFQWRKLPHGEPPRNQLMKGFNDVNALYRVRMVPDQNSHYTSKL</sequence>
<dbReference type="OrthoDB" id="2219495at2759"/>
<keyword evidence="5" id="KW-0560">Oxidoreductase</keyword>
<accession>A0A5N6TB53</accession>
<reference evidence="7 8" key="1">
    <citation type="submission" date="2019-04" db="EMBL/GenBank/DDBJ databases">
        <title>Friends and foes A comparative genomics study of 23 Aspergillus species from section Flavi.</title>
        <authorList>
            <consortium name="DOE Joint Genome Institute"/>
            <person name="Kjaerbolling I."/>
            <person name="Vesth T."/>
            <person name="Frisvad J.C."/>
            <person name="Nybo J.L."/>
            <person name="Theobald S."/>
            <person name="Kildgaard S."/>
            <person name="Isbrandt T."/>
            <person name="Kuo A."/>
            <person name="Sato A."/>
            <person name="Lyhne E.K."/>
            <person name="Kogle M.E."/>
            <person name="Wiebenga A."/>
            <person name="Kun R.S."/>
            <person name="Lubbers R.J."/>
            <person name="Makela M.R."/>
            <person name="Barry K."/>
            <person name="Chovatia M."/>
            <person name="Clum A."/>
            <person name="Daum C."/>
            <person name="Haridas S."/>
            <person name="He G."/>
            <person name="LaButti K."/>
            <person name="Lipzen A."/>
            <person name="Mondo S."/>
            <person name="Riley R."/>
            <person name="Salamov A."/>
            <person name="Simmons B.A."/>
            <person name="Magnuson J.K."/>
            <person name="Henrissat B."/>
            <person name="Mortensen U.H."/>
            <person name="Larsen T.O."/>
            <person name="Devries R.P."/>
            <person name="Grigoriev I.V."/>
            <person name="Machida M."/>
            <person name="Baker S.E."/>
            <person name="Andersen M.R."/>
        </authorList>
    </citation>
    <scope>NUCLEOTIDE SEQUENCE [LARGE SCALE GENOMIC DNA]</scope>
    <source>
        <strain evidence="7 8">CBS 117625</strain>
    </source>
</reference>
<dbReference type="InterPro" id="IPR036188">
    <property type="entry name" value="FAD/NAD-bd_sf"/>
</dbReference>
<dbReference type="Pfam" id="PF01266">
    <property type="entry name" value="DAO"/>
    <property type="match status" value="1"/>
</dbReference>
<dbReference type="SUPFAM" id="SSF51905">
    <property type="entry name" value="FAD/NAD(P)-binding domain"/>
    <property type="match status" value="1"/>
</dbReference>
<dbReference type="InterPro" id="IPR006076">
    <property type="entry name" value="FAD-dep_OxRdtase"/>
</dbReference>
<dbReference type="RefSeq" id="XP_031919605.1">
    <property type="nucleotide sequence ID" value="XM_032052950.1"/>
</dbReference>
<keyword evidence="8" id="KW-1185">Reference proteome</keyword>
<evidence type="ECO:0000256" key="5">
    <source>
        <dbReference type="ARBA" id="ARBA00023002"/>
    </source>
</evidence>
<dbReference type="SUPFAM" id="SSF54373">
    <property type="entry name" value="FAD-linked reductases, C-terminal domain"/>
    <property type="match status" value="1"/>
</dbReference>
<dbReference type="PANTHER" id="PTHR10961:SF15">
    <property type="entry name" value="FAD DEPENDENT OXIDOREDUCTASE DOMAIN-CONTAINING PROTEIN"/>
    <property type="match status" value="1"/>
</dbReference>